<dbReference type="Pfam" id="PF01008">
    <property type="entry name" value="IF-2B"/>
    <property type="match status" value="1"/>
</dbReference>
<feature type="active site" description="Proton donor" evidence="3">
    <location>
        <position position="240"/>
    </location>
</feature>
<organism evidence="4 5">
    <name type="scientific">Mogibacterium kristiansenii</name>
    <dbReference type="NCBI Taxonomy" id="2606708"/>
    <lineage>
        <taxon>Bacteria</taxon>
        <taxon>Bacillati</taxon>
        <taxon>Bacillota</taxon>
        <taxon>Clostridia</taxon>
        <taxon>Peptostreptococcales</taxon>
        <taxon>Anaerovoracaceae</taxon>
        <taxon>Mogibacterium</taxon>
    </lineage>
</organism>
<dbReference type="RefSeq" id="WP_154553595.1">
    <property type="nucleotide sequence ID" value="NZ_VUNA01000002.1"/>
</dbReference>
<dbReference type="SUPFAM" id="SSF100950">
    <property type="entry name" value="NagB/RpiA/CoA transferase-like"/>
    <property type="match status" value="1"/>
</dbReference>
<dbReference type="HAMAP" id="MF_01678">
    <property type="entry name" value="Salvage_MtnA"/>
    <property type="match status" value="1"/>
</dbReference>
<dbReference type="Gene3D" id="3.40.50.10470">
    <property type="entry name" value="Translation initiation factor eif-2b, domain 2"/>
    <property type="match status" value="1"/>
</dbReference>
<comment type="similarity">
    <text evidence="3">Belongs to the EIF-2B alpha/beta/delta subunits family. MtnA subfamily.</text>
</comment>
<feature type="binding site" evidence="3">
    <location>
        <begin position="49"/>
        <end position="51"/>
    </location>
    <ligand>
        <name>substrate</name>
    </ligand>
</feature>
<feature type="binding site" evidence="3">
    <location>
        <begin position="250"/>
        <end position="251"/>
    </location>
    <ligand>
        <name>substrate</name>
    </ligand>
</feature>
<name>A0A6N7XGK7_9FIRM</name>
<evidence type="ECO:0000313" key="5">
    <source>
        <dbReference type="Proteomes" id="UP000469424"/>
    </source>
</evidence>
<dbReference type="NCBIfam" id="TIGR00524">
    <property type="entry name" value="eIF-2B_rel"/>
    <property type="match status" value="1"/>
</dbReference>
<dbReference type="Gene3D" id="1.20.120.420">
    <property type="entry name" value="translation initiation factor eif-2b, domain 1"/>
    <property type="match status" value="1"/>
</dbReference>
<dbReference type="InterPro" id="IPR042529">
    <property type="entry name" value="IF_2B-like_C"/>
</dbReference>
<reference evidence="4 5" key="1">
    <citation type="submission" date="2019-08" db="EMBL/GenBank/DDBJ databases">
        <title>In-depth cultivation of the pig gut microbiome towards novel bacterial diversity and tailored functional studies.</title>
        <authorList>
            <person name="Wylensek D."/>
            <person name="Hitch T.C.A."/>
            <person name="Clavel T."/>
        </authorList>
    </citation>
    <scope>NUCLEOTIDE SEQUENCE [LARGE SCALE GENOMIC DNA]</scope>
    <source>
        <strain evidence="4 5">WCA-MUC-591-APC-4B</strain>
    </source>
</reference>
<evidence type="ECO:0000256" key="1">
    <source>
        <dbReference type="ARBA" id="ARBA00023235"/>
    </source>
</evidence>
<dbReference type="PANTHER" id="PTHR43475">
    <property type="entry name" value="METHYLTHIORIBOSE-1-PHOSPHATE ISOMERASE"/>
    <property type="match status" value="1"/>
</dbReference>
<evidence type="ECO:0000256" key="3">
    <source>
        <dbReference type="HAMAP-Rule" id="MF_01678"/>
    </source>
</evidence>
<comment type="pathway">
    <text evidence="3">Amino-acid biosynthesis; L-methionine biosynthesis via salvage pathway; L-methionine from S-methyl-5-thio-alpha-D-ribose 1-phosphate: step 1/6.</text>
</comment>
<gene>
    <name evidence="3 4" type="primary">mtnA</name>
    <name evidence="4" type="ORF">FYJ65_01550</name>
</gene>
<feature type="site" description="Transition state stabilizer" evidence="3">
    <location>
        <position position="160"/>
    </location>
</feature>
<dbReference type="NCBIfam" id="NF004326">
    <property type="entry name" value="PRK05720.1"/>
    <property type="match status" value="1"/>
</dbReference>
<comment type="caution">
    <text evidence="4">The sequence shown here is derived from an EMBL/GenBank/DDBJ whole genome shotgun (WGS) entry which is preliminary data.</text>
</comment>
<evidence type="ECO:0000313" key="4">
    <source>
        <dbReference type="EMBL" id="MST70034.1"/>
    </source>
</evidence>
<dbReference type="AlphaFoldDB" id="A0A6N7XGK7"/>
<dbReference type="UniPathway" id="UPA00904">
    <property type="reaction ID" value="UER00874"/>
</dbReference>
<keyword evidence="3" id="KW-0028">Amino-acid biosynthesis</keyword>
<dbReference type="EC" id="5.3.1.23" evidence="3"/>
<dbReference type="InterPro" id="IPR000649">
    <property type="entry name" value="IF-2B-related"/>
</dbReference>
<keyword evidence="1 3" id="KW-0413">Isomerase</keyword>
<comment type="function">
    <text evidence="3">Catalyzes the interconversion of methylthioribose-1-phosphate (MTR-1-P) into methylthioribulose-1-phosphate (MTRu-1-P).</text>
</comment>
<dbReference type="GO" id="GO:0046523">
    <property type="term" value="F:S-methyl-5-thioribose-1-phosphate isomerase activity"/>
    <property type="evidence" value="ECO:0007669"/>
    <property type="project" value="UniProtKB-UniRule"/>
</dbReference>
<keyword evidence="5" id="KW-1185">Reference proteome</keyword>
<feature type="binding site" evidence="3">
    <location>
        <position position="90"/>
    </location>
    <ligand>
        <name>substrate</name>
    </ligand>
</feature>
<sequence length="353" mass="38945">MMNNNYEPVRLEDNRLFLLDQRKLPNHMEYLEAATVEDVYDAIKDLAVRGAPAIGVAAGYGMYIAAKNDLNQSGHIGGLEQDGEFLMQSRPTAVNLAYAVKRQLKVYEALRDAGTSEVDILQKLLEEAVAIHHKELESCRRIAEYGLSLLKPEMGILTHCNAGGLATTGYGTALGPIHLGQERGYNFHVYADETRPLLQGARLTAWELHQSDVDVTVICDNMASLVMKEGRIDAIVAGCDRMAANGDGANKIGTSGLAILAKEYGIPFYMFVPTSTIDMDAHTGEDIPIECRDGEEIRTMWYLEPMAPADVSFYNPAFDVTDHEYITAVVTEKGIARPPYSESLRKVMEDSHV</sequence>
<dbReference type="InterPro" id="IPR027363">
    <property type="entry name" value="M1Pi_N"/>
</dbReference>
<keyword evidence="3" id="KW-0486">Methionine biosynthesis</keyword>
<evidence type="ECO:0000256" key="2">
    <source>
        <dbReference type="ARBA" id="ARBA00052401"/>
    </source>
</evidence>
<dbReference type="InterPro" id="IPR011559">
    <property type="entry name" value="Initiation_fac_2B_a/b/d"/>
</dbReference>
<proteinExistence type="inferred from homology"/>
<dbReference type="PANTHER" id="PTHR43475:SF1">
    <property type="entry name" value="METHYLTHIORIBOSE-1-PHOSPHATE ISOMERASE"/>
    <property type="match status" value="1"/>
</dbReference>
<dbReference type="InterPro" id="IPR005251">
    <property type="entry name" value="IF-M1Pi"/>
</dbReference>
<dbReference type="NCBIfam" id="TIGR00512">
    <property type="entry name" value="salvage_mtnA"/>
    <property type="match status" value="1"/>
</dbReference>
<dbReference type="FunFam" id="1.20.120.420:FF:000003">
    <property type="entry name" value="Methylthioribose-1-phosphate isomerase"/>
    <property type="match status" value="1"/>
</dbReference>
<feature type="binding site" evidence="3">
    <location>
        <position position="199"/>
    </location>
    <ligand>
        <name>substrate</name>
    </ligand>
</feature>
<dbReference type="FunFam" id="3.40.50.10470:FF:000006">
    <property type="entry name" value="Methylthioribose-1-phosphate isomerase"/>
    <property type="match status" value="1"/>
</dbReference>
<comment type="catalytic activity">
    <reaction evidence="2 3">
        <text>5-(methylsulfanyl)-alpha-D-ribose 1-phosphate = 5-(methylsulfanyl)-D-ribulose 1-phosphate</text>
        <dbReference type="Rhea" id="RHEA:19989"/>
        <dbReference type="ChEBI" id="CHEBI:58533"/>
        <dbReference type="ChEBI" id="CHEBI:58548"/>
        <dbReference type="EC" id="5.3.1.23"/>
    </reaction>
</comment>
<dbReference type="Proteomes" id="UP000469424">
    <property type="component" value="Unassembled WGS sequence"/>
</dbReference>
<dbReference type="GO" id="GO:0019509">
    <property type="term" value="P:L-methionine salvage from methylthioadenosine"/>
    <property type="evidence" value="ECO:0007669"/>
    <property type="project" value="UniProtKB-UniRule"/>
</dbReference>
<accession>A0A6N7XGK7</accession>
<protein>
    <recommendedName>
        <fullName evidence="3">Methylthioribose-1-phosphate isomerase</fullName>
        <shortName evidence="3">M1Pi</shortName>
        <shortName evidence="3">MTR-1-P isomerase</shortName>
        <ecNumber evidence="3">5.3.1.23</ecNumber>
    </recommendedName>
    <alternativeName>
        <fullName evidence="3">S-methyl-5-thioribose-1-phosphate isomerase</fullName>
    </alternativeName>
</protein>
<dbReference type="EMBL" id="VUNA01000002">
    <property type="protein sequence ID" value="MST70034.1"/>
    <property type="molecule type" value="Genomic_DNA"/>
</dbReference>
<dbReference type="InterPro" id="IPR037171">
    <property type="entry name" value="NagB/RpiA_transferase-like"/>
</dbReference>